<evidence type="ECO:0000313" key="1">
    <source>
        <dbReference type="EMBL" id="GKH15255.1"/>
    </source>
</evidence>
<dbReference type="EMBL" id="BQNL01000001">
    <property type="protein sequence ID" value="GKH15255.1"/>
    <property type="molecule type" value="Genomic_DNA"/>
</dbReference>
<protein>
    <submittedName>
        <fullName evidence="1">Uncharacterized protein</fullName>
    </submittedName>
</protein>
<sequence length="66" mass="7908">MGSIWLYLVGIVFYTVIDKVDKRKAMIHLRSHLKSFLEGSKEGRKYRNIVLRKRWNIILSEFLKLV</sequence>
<organism evidence="1 2">
    <name type="scientific">Bacteroides uniformis</name>
    <dbReference type="NCBI Taxonomy" id="820"/>
    <lineage>
        <taxon>Bacteria</taxon>
        <taxon>Pseudomonadati</taxon>
        <taxon>Bacteroidota</taxon>
        <taxon>Bacteroidia</taxon>
        <taxon>Bacteroidales</taxon>
        <taxon>Bacteroidaceae</taxon>
        <taxon>Bacteroides</taxon>
    </lineage>
</organism>
<proteinExistence type="predicted"/>
<dbReference type="Proteomes" id="UP001055048">
    <property type="component" value="Unassembled WGS sequence"/>
</dbReference>
<gene>
    <name evidence="1" type="ORF">CE91St12_34650</name>
</gene>
<name>A0AA37JXV6_BACUN</name>
<reference evidence="1" key="1">
    <citation type="submission" date="2022-01" db="EMBL/GenBank/DDBJ databases">
        <title>Novel bile acid biosynthetic pathways are enriched in the microbiome of centenarians.</title>
        <authorList>
            <person name="Sato Y."/>
            <person name="Atarashi K."/>
            <person name="Plichta R.D."/>
            <person name="Arai Y."/>
            <person name="Sasajima S."/>
            <person name="Kearney M.S."/>
            <person name="Suda W."/>
            <person name="Takeshita K."/>
            <person name="Sasaki T."/>
            <person name="Okamoto S."/>
            <person name="Skelly N.A."/>
            <person name="Okamura Y."/>
            <person name="Vlamakis H."/>
            <person name="Li Y."/>
            <person name="Tanoue T."/>
            <person name="Takei H."/>
            <person name="Nittono H."/>
            <person name="Narushima S."/>
            <person name="Irie J."/>
            <person name="Itoh H."/>
            <person name="Moriya K."/>
            <person name="Sugiura Y."/>
            <person name="Suematsu M."/>
            <person name="Moritoki N."/>
            <person name="Shibata S."/>
            <person name="Littman R.D."/>
            <person name="Fischbach A.M."/>
            <person name="Uwamino Y."/>
            <person name="Inoue T."/>
            <person name="Honda A."/>
            <person name="Hattori M."/>
            <person name="Murai T."/>
            <person name="Xavier J.R."/>
            <person name="Hirose N."/>
            <person name="Honda K."/>
        </authorList>
    </citation>
    <scope>NUCLEOTIDE SEQUENCE</scope>
    <source>
        <strain evidence="1">CE91-St12</strain>
    </source>
</reference>
<accession>A0AA37JXV6</accession>
<evidence type="ECO:0000313" key="2">
    <source>
        <dbReference type="Proteomes" id="UP001055048"/>
    </source>
</evidence>
<comment type="caution">
    <text evidence="1">The sequence shown here is derived from an EMBL/GenBank/DDBJ whole genome shotgun (WGS) entry which is preliminary data.</text>
</comment>
<dbReference type="AlphaFoldDB" id="A0AA37JXV6"/>